<reference evidence="1 2" key="1">
    <citation type="submission" date="2023-10" db="EMBL/GenBank/DDBJ databases">
        <title>Hymenobacter endophyticus sp. nov., an isolate from the leaf tissues of wheat.</title>
        <authorList>
            <person name="Dai Y."/>
        </authorList>
    </citation>
    <scope>NUCLEOTIDE SEQUENCE [LARGE SCALE GENOMIC DNA]</scope>
    <source>
        <strain evidence="1 2">ZK17L-C2</strain>
    </source>
</reference>
<protein>
    <submittedName>
        <fullName evidence="1">Uncharacterized protein</fullName>
    </submittedName>
</protein>
<keyword evidence="2" id="KW-1185">Reference proteome</keyword>
<name>A0ABU3TEC8_9BACT</name>
<proteinExistence type="predicted"/>
<evidence type="ECO:0000313" key="1">
    <source>
        <dbReference type="EMBL" id="MDU0369704.1"/>
    </source>
</evidence>
<organism evidence="1 2">
    <name type="scientific">Hymenobacter endophyticus</name>
    <dbReference type="NCBI Taxonomy" id="3076335"/>
    <lineage>
        <taxon>Bacteria</taxon>
        <taxon>Pseudomonadati</taxon>
        <taxon>Bacteroidota</taxon>
        <taxon>Cytophagia</taxon>
        <taxon>Cytophagales</taxon>
        <taxon>Hymenobacteraceae</taxon>
        <taxon>Hymenobacter</taxon>
    </lineage>
</organism>
<accession>A0ABU3TEC8</accession>
<dbReference type="RefSeq" id="WP_315997195.1">
    <property type="nucleotide sequence ID" value="NZ_JAWDJT010000002.1"/>
</dbReference>
<gene>
    <name evidence="1" type="ORF">ROI90_04800</name>
</gene>
<dbReference type="Proteomes" id="UP001250698">
    <property type="component" value="Unassembled WGS sequence"/>
</dbReference>
<sequence>MKTAQMHATRAVVRYNSRHRLLRLWRPAGVEGAHLAATLEGLLVAVSRYQARQLLLNMQQLPPISPDLQTWLQTNWLPRLRQTEVRRLAVLLPTEVYNRMVVEGLLLASAHRVLPYEVQYFSELSATLDWLMNAELPSKEQDWRLFRHTPALVRCHRLRWSQQPA</sequence>
<dbReference type="EMBL" id="JAWDJT010000002">
    <property type="protein sequence ID" value="MDU0369704.1"/>
    <property type="molecule type" value="Genomic_DNA"/>
</dbReference>
<evidence type="ECO:0000313" key="2">
    <source>
        <dbReference type="Proteomes" id="UP001250698"/>
    </source>
</evidence>
<comment type="caution">
    <text evidence="1">The sequence shown here is derived from an EMBL/GenBank/DDBJ whole genome shotgun (WGS) entry which is preliminary data.</text>
</comment>